<protein>
    <submittedName>
        <fullName evidence="2">Uncharacterized protein</fullName>
    </submittedName>
</protein>
<feature type="region of interest" description="Disordered" evidence="1">
    <location>
        <begin position="545"/>
        <end position="574"/>
    </location>
</feature>
<proteinExistence type="predicted"/>
<accession>A0A921Z074</accession>
<organism evidence="2 3">
    <name type="scientific">Manduca sexta</name>
    <name type="common">Tobacco hawkmoth</name>
    <name type="synonym">Tobacco hornworm</name>
    <dbReference type="NCBI Taxonomy" id="7130"/>
    <lineage>
        <taxon>Eukaryota</taxon>
        <taxon>Metazoa</taxon>
        <taxon>Ecdysozoa</taxon>
        <taxon>Arthropoda</taxon>
        <taxon>Hexapoda</taxon>
        <taxon>Insecta</taxon>
        <taxon>Pterygota</taxon>
        <taxon>Neoptera</taxon>
        <taxon>Endopterygota</taxon>
        <taxon>Lepidoptera</taxon>
        <taxon>Glossata</taxon>
        <taxon>Ditrysia</taxon>
        <taxon>Bombycoidea</taxon>
        <taxon>Sphingidae</taxon>
        <taxon>Sphinginae</taxon>
        <taxon>Sphingini</taxon>
        <taxon>Manduca</taxon>
    </lineage>
</organism>
<gene>
    <name evidence="2" type="ORF">O3G_MSEX005886</name>
</gene>
<dbReference type="Pfam" id="PF14924">
    <property type="entry name" value="MAP10_N"/>
    <property type="match status" value="1"/>
</dbReference>
<reference evidence="2" key="2">
    <citation type="submission" date="2020-12" db="EMBL/GenBank/DDBJ databases">
        <authorList>
            <person name="Kanost M."/>
        </authorList>
    </citation>
    <scope>NUCLEOTIDE SEQUENCE</scope>
</reference>
<evidence type="ECO:0000256" key="1">
    <source>
        <dbReference type="SAM" id="MobiDB-lite"/>
    </source>
</evidence>
<evidence type="ECO:0000313" key="3">
    <source>
        <dbReference type="Proteomes" id="UP000791440"/>
    </source>
</evidence>
<dbReference type="Proteomes" id="UP000791440">
    <property type="component" value="Unassembled WGS sequence"/>
</dbReference>
<dbReference type="AlphaFoldDB" id="A0A921Z074"/>
<reference evidence="2" key="1">
    <citation type="journal article" date="2016" name="Insect Biochem. Mol. Biol.">
        <title>Multifaceted biological insights from a draft genome sequence of the tobacco hornworm moth, Manduca sexta.</title>
        <authorList>
            <person name="Kanost M.R."/>
            <person name="Arrese E.L."/>
            <person name="Cao X."/>
            <person name="Chen Y.R."/>
            <person name="Chellapilla S."/>
            <person name="Goldsmith M.R."/>
            <person name="Grosse-Wilde E."/>
            <person name="Heckel D.G."/>
            <person name="Herndon N."/>
            <person name="Jiang H."/>
            <person name="Papanicolaou A."/>
            <person name="Qu J."/>
            <person name="Soulages J.L."/>
            <person name="Vogel H."/>
            <person name="Walters J."/>
            <person name="Waterhouse R.M."/>
            <person name="Ahn S.J."/>
            <person name="Almeida F.C."/>
            <person name="An C."/>
            <person name="Aqrawi P."/>
            <person name="Bretschneider A."/>
            <person name="Bryant W.B."/>
            <person name="Bucks S."/>
            <person name="Chao H."/>
            <person name="Chevignon G."/>
            <person name="Christen J.M."/>
            <person name="Clarke D.F."/>
            <person name="Dittmer N.T."/>
            <person name="Ferguson L.C.F."/>
            <person name="Garavelou S."/>
            <person name="Gordon K.H.J."/>
            <person name="Gunaratna R.T."/>
            <person name="Han Y."/>
            <person name="Hauser F."/>
            <person name="He Y."/>
            <person name="Heidel-Fischer H."/>
            <person name="Hirsh A."/>
            <person name="Hu Y."/>
            <person name="Jiang H."/>
            <person name="Kalra D."/>
            <person name="Klinner C."/>
            <person name="Konig C."/>
            <person name="Kovar C."/>
            <person name="Kroll A.R."/>
            <person name="Kuwar S.S."/>
            <person name="Lee S.L."/>
            <person name="Lehman R."/>
            <person name="Li K."/>
            <person name="Li Z."/>
            <person name="Liang H."/>
            <person name="Lovelace S."/>
            <person name="Lu Z."/>
            <person name="Mansfield J.H."/>
            <person name="McCulloch K.J."/>
            <person name="Mathew T."/>
            <person name="Morton B."/>
            <person name="Muzny D.M."/>
            <person name="Neunemann D."/>
            <person name="Ongeri F."/>
            <person name="Pauchet Y."/>
            <person name="Pu L.L."/>
            <person name="Pyrousis I."/>
            <person name="Rao X.J."/>
            <person name="Redding A."/>
            <person name="Roesel C."/>
            <person name="Sanchez-Gracia A."/>
            <person name="Schaack S."/>
            <person name="Shukla A."/>
            <person name="Tetreau G."/>
            <person name="Wang Y."/>
            <person name="Xiong G.H."/>
            <person name="Traut W."/>
            <person name="Walsh T.K."/>
            <person name="Worley K.C."/>
            <person name="Wu D."/>
            <person name="Wu W."/>
            <person name="Wu Y.Q."/>
            <person name="Zhang X."/>
            <person name="Zou Z."/>
            <person name="Zucker H."/>
            <person name="Briscoe A.D."/>
            <person name="Burmester T."/>
            <person name="Clem R.J."/>
            <person name="Feyereisen R."/>
            <person name="Grimmelikhuijzen C.J.P."/>
            <person name="Hamodrakas S.J."/>
            <person name="Hansson B.S."/>
            <person name="Huguet E."/>
            <person name="Jermiin L.S."/>
            <person name="Lan Q."/>
            <person name="Lehman H.K."/>
            <person name="Lorenzen M."/>
            <person name="Merzendorfer H."/>
            <person name="Michalopoulos I."/>
            <person name="Morton D.B."/>
            <person name="Muthukrishnan S."/>
            <person name="Oakeshott J.G."/>
            <person name="Palmer W."/>
            <person name="Park Y."/>
            <person name="Passarelli A.L."/>
            <person name="Rozas J."/>
            <person name="Schwartz L.M."/>
            <person name="Smith W."/>
            <person name="Southgate A."/>
            <person name="Vilcinskas A."/>
            <person name="Vogt R."/>
            <person name="Wang P."/>
            <person name="Werren J."/>
            <person name="Yu X.Q."/>
            <person name="Zhou J.J."/>
            <person name="Brown S.J."/>
            <person name="Scherer S.E."/>
            <person name="Richards S."/>
            <person name="Blissard G.W."/>
        </authorList>
    </citation>
    <scope>NUCLEOTIDE SEQUENCE</scope>
</reference>
<keyword evidence="3" id="KW-1185">Reference proteome</keyword>
<comment type="caution">
    <text evidence="2">The sequence shown here is derived from an EMBL/GenBank/DDBJ whole genome shotgun (WGS) entry which is preliminary data.</text>
</comment>
<sequence length="908" mass="98994">MAKQDDGLFLLEVLIDKVVFLKSPCFSDKDFRTCVNIECPAVEPMEICDDDPGACVAKSGGPFVKTFNNGKSCLFSLKEADISKAMSKFPIKISVYKSLPCGCLPTKIVMGEATIDMTKEFVQARKKFLEDPNNVSYQALKDAFRIVGPDGAETGEIVMFLRISCFGKLIITKFQGVGRPPNLGGGGGGAIVDRSCNPRKDYQTTQDPCACGAARSAGGGGSATAGSGQPCNMGVGGAICPPARDPYNSMPCEDPDDPCYCSGPKGATKQQMVCMNTDQYCLHVPKGTLPRLPRYQELTEEKIIEIRSMYPDVTSSINYSSQDYIVPKERLQNGKEVSRDIEEIKKMDKKSAMSFYSLSSKKRSVSFSDTISYASNLYQKQSYYSIDKYNSSIKSLNTFGNRETAVYMTLYNDFSRRRTSGTQATASINKCLQVNTDDNIIIPYEDSSMYSHSNYCSSCTVPEMLNLGRRSCNSGLYSEIYFFGRKKDEPSKMGMGLSGSKTKLHRTGQGTAASVKSEKGGYHPRGTACIQAQSQSYTTGAQTRCRGASMGTSTGKAVSIRDEKPERPCPAVMGTKGDMVATVSHIRIGPREPCPVHGKEPCQGPKCIIASSGEDQAPVKVTTVTNPRRGVFELVIRRMTGAPLAKNELMLEWTPPPSRPPPCGIPCPVVCAFPAICRPQKCKMIVCRPSSCKPVCKKICRKPCGPPNCKPLCKKCCKPSCCNIPCRSCRPCGRPPRSKACVSPPRCRQCRSPPRCRPCRIPSPCRPCSPSSCGACPSPPRCRPCSSPPRCRPCASPPRCQPCSPCPPYPRRCCQPPGQTPCKSSPCLRPCPVGRKKTRKARSQPRIKSHKKRISPCLNRTKVCAVARCRSVPGPCSVCCYYATCLPRRCCHLAPCITPKCCRSSCST</sequence>
<evidence type="ECO:0000313" key="2">
    <source>
        <dbReference type="EMBL" id="KAG6449116.1"/>
    </source>
</evidence>
<name>A0A921Z074_MANSE</name>
<dbReference type="EMBL" id="JH668369">
    <property type="protein sequence ID" value="KAG6449116.1"/>
    <property type="molecule type" value="Genomic_DNA"/>
</dbReference>